<accession>A0AAD7B896</accession>
<proteinExistence type="predicted"/>
<name>A0AAD7B896_9AGAR</name>
<keyword evidence="3" id="KW-1185">Reference proteome</keyword>
<feature type="transmembrane region" description="Helical" evidence="1">
    <location>
        <begin position="12"/>
        <end position="32"/>
    </location>
</feature>
<keyword evidence="1" id="KW-1133">Transmembrane helix</keyword>
<dbReference type="Proteomes" id="UP001221142">
    <property type="component" value="Unassembled WGS sequence"/>
</dbReference>
<feature type="transmembrane region" description="Helical" evidence="1">
    <location>
        <begin position="39"/>
        <end position="63"/>
    </location>
</feature>
<evidence type="ECO:0000313" key="2">
    <source>
        <dbReference type="EMBL" id="KAJ7612772.1"/>
    </source>
</evidence>
<gene>
    <name evidence="2" type="ORF">FB45DRAFT_1036981</name>
</gene>
<organism evidence="2 3">
    <name type="scientific">Roridomyces roridus</name>
    <dbReference type="NCBI Taxonomy" id="1738132"/>
    <lineage>
        <taxon>Eukaryota</taxon>
        <taxon>Fungi</taxon>
        <taxon>Dikarya</taxon>
        <taxon>Basidiomycota</taxon>
        <taxon>Agaricomycotina</taxon>
        <taxon>Agaricomycetes</taxon>
        <taxon>Agaricomycetidae</taxon>
        <taxon>Agaricales</taxon>
        <taxon>Marasmiineae</taxon>
        <taxon>Mycenaceae</taxon>
        <taxon>Roridomyces</taxon>
    </lineage>
</organism>
<evidence type="ECO:0000256" key="1">
    <source>
        <dbReference type="SAM" id="Phobius"/>
    </source>
</evidence>
<evidence type="ECO:0000313" key="3">
    <source>
        <dbReference type="Proteomes" id="UP001221142"/>
    </source>
</evidence>
<keyword evidence="1" id="KW-0472">Membrane</keyword>
<protein>
    <submittedName>
        <fullName evidence="2">Uncharacterized protein</fullName>
    </submittedName>
</protein>
<keyword evidence="1" id="KW-0812">Transmembrane</keyword>
<comment type="caution">
    <text evidence="2">The sequence shown here is derived from an EMBL/GenBank/DDBJ whole genome shotgun (WGS) entry which is preliminary data.</text>
</comment>
<dbReference type="AlphaFoldDB" id="A0AAD7B896"/>
<feature type="transmembrane region" description="Helical" evidence="1">
    <location>
        <begin position="99"/>
        <end position="120"/>
    </location>
</feature>
<dbReference type="EMBL" id="JARKIF010000030">
    <property type="protein sequence ID" value="KAJ7612772.1"/>
    <property type="molecule type" value="Genomic_DNA"/>
</dbReference>
<reference evidence="2" key="1">
    <citation type="submission" date="2023-03" db="EMBL/GenBank/DDBJ databases">
        <title>Massive genome expansion in bonnet fungi (Mycena s.s.) driven by repeated elements and novel gene families across ecological guilds.</title>
        <authorList>
            <consortium name="Lawrence Berkeley National Laboratory"/>
            <person name="Harder C.B."/>
            <person name="Miyauchi S."/>
            <person name="Viragh M."/>
            <person name="Kuo A."/>
            <person name="Thoen E."/>
            <person name="Andreopoulos B."/>
            <person name="Lu D."/>
            <person name="Skrede I."/>
            <person name="Drula E."/>
            <person name="Henrissat B."/>
            <person name="Morin E."/>
            <person name="Kohler A."/>
            <person name="Barry K."/>
            <person name="LaButti K."/>
            <person name="Morin E."/>
            <person name="Salamov A."/>
            <person name="Lipzen A."/>
            <person name="Mereny Z."/>
            <person name="Hegedus B."/>
            <person name="Baldrian P."/>
            <person name="Stursova M."/>
            <person name="Weitz H."/>
            <person name="Taylor A."/>
            <person name="Grigoriev I.V."/>
            <person name="Nagy L.G."/>
            <person name="Martin F."/>
            <person name="Kauserud H."/>
        </authorList>
    </citation>
    <scope>NUCLEOTIDE SEQUENCE</scope>
    <source>
        <strain evidence="2">9284</strain>
    </source>
</reference>
<sequence>MNLFFRIFGSPYAVVLGQTALLVFAWGFFGIMNPRPVTLFVTLVSTALAKGSTFLFACGLQYAVTLHLYSVRGMLLSKFTSTVALSAGSFINDTRRWKWALASVVFIFLTGVQVSAWNTFLTPTQIFIQVFVTGRELDLANPELRTYQASGELDFCIGKSSMLPAFGVGLTDSGFALLKFRVLKIYF</sequence>